<evidence type="ECO:0000313" key="2">
    <source>
        <dbReference type="EMBL" id="PWN45847.1"/>
    </source>
</evidence>
<gene>
    <name evidence="2" type="ORF">IE81DRAFT_319685</name>
</gene>
<organism evidence="2 3">
    <name type="scientific">Ceraceosorus guamensis</name>
    <dbReference type="NCBI Taxonomy" id="1522189"/>
    <lineage>
        <taxon>Eukaryota</taxon>
        <taxon>Fungi</taxon>
        <taxon>Dikarya</taxon>
        <taxon>Basidiomycota</taxon>
        <taxon>Ustilaginomycotina</taxon>
        <taxon>Exobasidiomycetes</taxon>
        <taxon>Ceraceosorales</taxon>
        <taxon>Ceraceosoraceae</taxon>
        <taxon>Ceraceosorus</taxon>
    </lineage>
</organism>
<accession>A0A316W7I6</accession>
<dbReference type="InParanoid" id="A0A316W7I6"/>
<dbReference type="EMBL" id="KZ819353">
    <property type="protein sequence ID" value="PWN45847.1"/>
    <property type="molecule type" value="Genomic_DNA"/>
</dbReference>
<proteinExistence type="predicted"/>
<keyword evidence="3" id="KW-1185">Reference proteome</keyword>
<name>A0A316W7I6_9BASI</name>
<protein>
    <submittedName>
        <fullName evidence="2">Uncharacterized protein</fullName>
    </submittedName>
</protein>
<sequence>MSRGQFRWLLSTSRLVLNRASWFRCGKESGCGCDRAPSSNARSQRSRPFVWLSRRGAATNIGFLAIFLSDAVARSSVILKSQRPSTGRQTAKPRKVRGSKAKTLVHEAEATETEA</sequence>
<dbReference type="RefSeq" id="XP_025373007.1">
    <property type="nucleotide sequence ID" value="XM_025512799.1"/>
</dbReference>
<dbReference type="Proteomes" id="UP000245783">
    <property type="component" value="Unassembled WGS sequence"/>
</dbReference>
<dbReference type="AlphaFoldDB" id="A0A316W7I6"/>
<reference evidence="2 3" key="1">
    <citation type="journal article" date="2018" name="Mol. Biol. Evol.">
        <title>Broad Genomic Sampling Reveals a Smut Pathogenic Ancestry of the Fungal Clade Ustilaginomycotina.</title>
        <authorList>
            <person name="Kijpornyongpan T."/>
            <person name="Mondo S.J."/>
            <person name="Barry K."/>
            <person name="Sandor L."/>
            <person name="Lee J."/>
            <person name="Lipzen A."/>
            <person name="Pangilinan J."/>
            <person name="LaButti K."/>
            <person name="Hainaut M."/>
            <person name="Henrissat B."/>
            <person name="Grigoriev I.V."/>
            <person name="Spatafora J.W."/>
            <person name="Aime M.C."/>
        </authorList>
    </citation>
    <scope>NUCLEOTIDE SEQUENCE [LARGE SCALE GENOMIC DNA]</scope>
    <source>
        <strain evidence="2 3">MCA 4658</strain>
    </source>
</reference>
<feature type="compositionally biased region" description="Polar residues" evidence="1">
    <location>
        <begin position="80"/>
        <end position="89"/>
    </location>
</feature>
<evidence type="ECO:0000313" key="3">
    <source>
        <dbReference type="Proteomes" id="UP000245783"/>
    </source>
</evidence>
<feature type="region of interest" description="Disordered" evidence="1">
    <location>
        <begin position="80"/>
        <end position="115"/>
    </location>
</feature>
<feature type="compositionally biased region" description="Basic residues" evidence="1">
    <location>
        <begin position="91"/>
        <end position="100"/>
    </location>
</feature>
<dbReference type="GeneID" id="37034669"/>
<evidence type="ECO:0000256" key="1">
    <source>
        <dbReference type="SAM" id="MobiDB-lite"/>
    </source>
</evidence>